<sequence>MPRLLRTSPSVRTGQSTRSWQRTLAALWLAQTLTIVGFSLRTPFLPFFVAELGARSLEAQALWAGAINAGGAAVMAITAPLWGALADRYGRKLMVLRAMLAGSLTIGLMAAATSPWQLFALRLIEGGFTGTVTASTTLAAATVPRERLGFGLGLMQMAVFSGSAVGPLLGGVLADQIGYRATFLLAGSLLFISALLVFFLVEEQFEPPVRPVTRRESLGDTWRLLLAPALLGIVVSLFALRAASMALQPIVPLLIEQLARNARGVNSLAGLAMGVSGITSAVASVVLGRASDRVGQRPLLVASGALAVASFLPLAVVNSVWQVIALQALFGVASGGMLPTANALIARLTPEERRGTIYGFTTTASSLGAFVGPLTGTALAAALGLHAPFLVIGFALGLTVAWAWRALPSDTRVTHEQRVAAEPGQD</sequence>
<dbReference type="EMBL" id="DSJL01000011">
    <property type="protein sequence ID" value="HEF66410.1"/>
    <property type="molecule type" value="Genomic_DNA"/>
</dbReference>
<dbReference type="InterPro" id="IPR005828">
    <property type="entry name" value="MFS_sugar_transport-like"/>
</dbReference>
<keyword evidence="4" id="KW-0812">Transmembrane</keyword>
<dbReference type="PANTHER" id="PTHR43414:SF6">
    <property type="entry name" value="MULTIDRUG RESISTANCE PROTEIN MDTG"/>
    <property type="match status" value="1"/>
</dbReference>
<feature type="domain" description="Major facilitator superfamily (MFS) profile" evidence="7">
    <location>
        <begin position="23"/>
        <end position="411"/>
    </location>
</feature>
<keyword evidence="3" id="KW-1003">Cell membrane</keyword>
<name>A0A7C1XQF3_THERO</name>
<reference evidence="8" key="1">
    <citation type="journal article" date="2020" name="mSystems">
        <title>Genome- and Community-Level Interaction Insights into Carbon Utilization and Element Cycling Functions of Hydrothermarchaeota in Hydrothermal Sediment.</title>
        <authorList>
            <person name="Zhou Z."/>
            <person name="Liu Y."/>
            <person name="Xu W."/>
            <person name="Pan J."/>
            <person name="Luo Z.H."/>
            <person name="Li M."/>
        </authorList>
    </citation>
    <scope>NUCLEOTIDE SEQUENCE [LARGE SCALE GENOMIC DNA]</scope>
    <source>
        <strain evidence="8">SpSt-222</strain>
    </source>
</reference>
<evidence type="ECO:0000256" key="1">
    <source>
        <dbReference type="ARBA" id="ARBA00004651"/>
    </source>
</evidence>
<proteinExistence type="predicted"/>
<dbReference type="AlphaFoldDB" id="A0A7C1XQF3"/>
<dbReference type="GO" id="GO:0022857">
    <property type="term" value="F:transmembrane transporter activity"/>
    <property type="evidence" value="ECO:0007669"/>
    <property type="project" value="InterPro"/>
</dbReference>
<keyword evidence="5" id="KW-1133">Transmembrane helix</keyword>
<evidence type="ECO:0000259" key="7">
    <source>
        <dbReference type="PROSITE" id="PS50850"/>
    </source>
</evidence>
<dbReference type="InterPro" id="IPR036259">
    <property type="entry name" value="MFS_trans_sf"/>
</dbReference>
<evidence type="ECO:0000256" key="6">
    <source>
        <dbReference type="ARBA" id="ARBA00023136"/>
    </source>
</evidence>
<dbReference type="PRINTS" id="PR01035">
    <property type="entry name" value="TCRTETA"/>
</dbReference>
<dbReference type="Pfam" id="PF00083">
    <property type="entry name" value="Sugar_tr"/>
    <property type="match status" value="1"/>
</dbReference>
<dbReference type="SUPFAM" id="SSF103473">
    <property type="entry name" value="MFS general substrate transporter"/>
    <property type="match status" value="1"/>
</dbReference>
<evidence type="ECO:0000313" key="8">
    <source>
        <dbReference type="EMBL" id="HEF66410.1"/>
    </source>
</evidence>
<evidence type="ECO:0000256" key="4">
    <source>
        <dbReference type="ARBA" id="ARBA00022692"/>
    </source>
</evidence>
<accession>A0A7C1XQF3</accession>
<comment type="caution">
    <text evidence="8">The sequence shown here is derived from an EMBL/GenBank/DDBJ whole genome shotgun (WGS) entry which is preliminary data.</text>
</comment>
<comment type="subcellular location">
    <subcellularLocation>
        <location evidence="1">Cell membrane</location>
        <topology evidence="1">Multi-pass membrane protein</topology>
    </subcellularLocation>
</comment>
<evidence type="ECO:0000256" key="5">
    <source>
        <dbReference type="ARBA" id="ARBA00022989"/>
    </source>
</evidence>
<dbReference type="PANTHER" id="PTHR43414">
    <property type="entry name" value="MULTIDRUG RESISTANCE PROTEIN MDTG"/>
    <property type="match status" value="1"/>
</dbReference>
<organism evidence="8">
    <name type="scientific">Thermomicrobium roseum</name>
    <dbReference type="NCBI Taxonomy" id="500"/>
    <lineage>
        <taxon>Bacteria</taxon>
        <taxon>Pseudomonadati</taxon>
        <taxon>Thermomicrobiota</taxon>
        <taxon>Thermomicrobia</taxon>
        <taxon>Thermomicrobiales</taxon>
        <taxon>Thermomicrobiaceae</taxon>
        <taxon>Thermomicrobium</taxon>
    </lineage>
</organism>
<keyword evidence="2" id="KW-0813">Transport</keyword>
<protein>
    <submittedName>
        <fullName evidence="8">MFS transporter</fullName>
    </submittedName>
</protein>
<gene>
    <name evidence="8" type="ORF">ENP47_12555</name>
</gene>
<dbReference type="InterPro" id="IPR011701">
    <property type="entry name" value="MFS"/>
</dbReference>
<dbReference type="InterPro" id="IPR001958">
    <property type="entry name" value="Tet-R_TetA/multi-R_MdtG-like"/>
</dbReference>
<dbReference type="GO" id="GO:0005886">
    <property type="term" value="C:plasma membrane"/>
    <property type="evidence" value="ECO:0007669"/>
    <property type="project" value="UniProtKB-SubCell"/>
</dbReference>
<dbReference type="PROSITE" id="PS50850">
    <property type="entry name" value="MFS"/>
    <property type="match status" value="1"/>
</dbReference>
<dbReference type="InterPro" id="IPR020846">
    <property type="entry name" value="MFS_dom"/>
</dbReference>
<evidence type="ECO:0000256" key="2">
    <source>
        <dbReference type="ARBA" id="ARBA00022448"/>
    </source>
</evidence>
<evidence type="ECO:0000256" key="3">
    <source>
        <dbReference type="ARBA" id="ARBA00022475"/>
    </source>
</evidence>
<dbReference type="Gene3D" id="1.20.1250.20">
    <property type="entry name" value="MFS general substrate transporter like domains"/>
    <property type="match status" value="2"/>
</dbReference>
<keyword evidence="6" id="KW-0472">Membrane</keyword>
<dbReference type="Pfam" id="PF07690">
    <property type="entry name" value="MFS_1"/>
    <property type="match status" value="1"/>
</dbReference>